<name>A0A383B4I5_9ZZZZ</name>
<evidence type="ECO:0000313" key="1">
    <source>
        <dbReference type="EMBL" id="SVE14288.1"/>
    </source>
</evidence>
<organism evidence="1">
    <name type="scientific">marine metagenome</name>
    <dbReference type="NCBI Taxonomy" id="408172"/>
    <lineage>
        <taxon>unclassified sequences</taxon>
        <taxon>metagenomes</taxon>
        <taxon>ecological metagenomes</taxon>
    </lineage>
</organism>
<sequence>LNDSLPSYQKITAPCDTCASIIDLLASNPVQMIITPEVKVDGRGEIEPGKAIQGSFRVTIPFVLQLEPMAFVGGVATEIEEFDHETRYKIRNSLIQTDLVSTITNAMPFGAEVSVLMSNDTLFPVDTSRALLDMYRDSLAAKGVLNPTDSLYILRNCTALSPDSGRIYIFNVMTDYKECMDGLPYIVKFDGSGTDTVISYVDTLFKFIMPDPEQYYGENDTTGYPEGMVAVPGTGVYASTIDTSQIFL</sequence>
<dbReference type="EMBL" id="UINC01197017">
    <property type="protein sequence ID" value="SVE14288.1"/>
    <property type="molecule type" value="Genomic_DNA"/>
</dbReference>
<reference evidence="1" key="1">
    <citation type="submission" date="2018-05" db="EMBL/GenBank/DDBJ databases">
        <authorList>
            <person name="Lanie J.A."/>
            <person name="Ng W.-L."/>
            <person name="Kazmierczak K.M."/>
            <person name="Andrzejewski T.M."/>
            <person name="Davidsen T.M."/>
            <person name="Wayne K.J."/>
            <person name="Tettelin H."/>
            <person name="Glass J.I."/>
            <person name="Rusch D."/>
            <person name="Podicherti R."/>
            <person name="Tsui H.-C.T."/>
            <person name="Winkler M.E."/>
        </authorList>
    </citation>
    <scope>NUCLEOTIDE SEQUENCE</scope>
</reference>
<feature type="non-terminal residue" evidence="1">
    <location>
        <position position="248"/>
    </location>
</feature>
<feature type="non-terminal residue" evidence="1">
    <location>
        <position position="1"/>
    </location>
</feature>
<proteinExistence type="predicted"/>
<accession>A0A383B4I5</accession>
<protein>
    <submittedName>
        <fullName evidence="1">Uncharacterized protein</fullName>
    </submittedName>
</protein>
<gene>
    <name evidence="1" type="ORF">METZ01_LOCUS467142</name>
</gene>
<dbReference type="AlphaFoldDB" id="A0A383B4I5"/>